<feature type="signal peptide" evidence="3">
    <location>
        <begin position="1"/>
        <end position="20"/>
    </location>
</feature>
<keyword evidence="5" id="KW-1185">Reference proteome</keyword>
<feature type="region of interest" description="Disordered" evidence="1">
    <location>
        <begin position="52"/>
        <end position="111"/>
    </location>
</feature>
<feature type="compositionally biased region" description="Low complexity" evidence="1">
    <location>
        <begin position="197"/>
        <end position="207"/>
    </location>
</feature>
<name>A0AAE1I1S1_9NEOP</name>
<keyword evidence="2" id="KW-1133">Transmembrane helix</keyword>
<accession>A0AAE1I1S1</accession>
<evidence type="ECO:0000256" key="2">
    <source>
        <dbReference type="SAM" id="Phobius"/>
    </source>
</evidence>
<comment type="caution">
    <text evidence="4">The sequence shown here is derived from an EMBL/GenBank/DDBJ whole genome shotgun (WGS) entry which is preliminary data.</text>
</comment>
<feature type="compositionally biased region" description="Low complexity" evidence="1">
    <location>
        <begin position="82"/>
        <end position="101"/>
    </location>
</feature>
<feature type="chain" id="PRO_5042028979" evidence="3">
    <location>
        <begin position="21"/>
        <end position="207"/>
    </location>
</feature>
<dbReference type="AlphaFoldDB" id="A0AAE1I1S1"/>
<keyword evidence="3" id="KW-0732">Signal</keyword>
<feature type="region of interest" description="Disordered" evidence="1">
    <location>
        <begin position="165"/>
        <end position="207"/>
    </location>
</feature>
<proteinExistence type="predicted"/>
<dbReference type="EMBL" id="JAHWGI010001424">
    <property type="protein sequence ID" value="KAK3931420.1"/>
    <property type="molecule type" value="Genomic_DNA"/>
</dbReference>
<feature type="compositionally biased region" description="Basic and acidic residues" evidence="1">
    <location>
        <begin position="165"/>
        <end position="183"/>
    </location>
</feature>
<reference evidence="4" key="2">
    <citation type="journal article" date="2023" name="BMC Genomics">
        <title>Pest status, molecular evolution, and epigenetic factors derived from the genome assembly of Frankliniella fusca, a thysanopteran phytovirus vector.</title>
        <authorList>
            <person name="Catto M.A."/>
            <person name="Labadie P.E."/>
            <person name="Jacobson A.L."/>
            <person name="Kennedy G.G."/>
            <person name="Srinivasan R."/>
            <person name="Hunt B.G."/>
        </authorList>
    </citation>
    <scope>NUCLEOTIDE SEQUENCE</scope>
    <source>
        <strain evidence="4">PL_HMW_Pooled</strain>
    </source>
</reference>
<protein>
    <submittedName>
        <fullName evidence="4">Thioredoxin reductase 1, mitochondrial</fullName>
    </submittedName>
</protein>
<reference evidence="4" key="1">
    <citation type="submission" date="2021-07" db="EMBL/GenBank/DDBJ databases">
        <authorList>
            <person name="Catto M.A."/>
            <person name="Jacobson A."/>
            <person name="Kennedy G."/>
            <person name="Labadie P."/>
            <person name="Hunt B.G."/>
            <person name="Srinivasan R."/>
        </authorList>
    </citation>
    <scope>NUCLEOTIDE SEQUENCE</scope>
    <source>
        <strain evidence="4">PL_HMW_Pooled</strain>
        <tissue evidence="4">Head</tissue>
    </source>
</reference>
<evidence type="ECO:0000313" key="4">
    <source>
        <dbReference type="EMBL" id="KAK3931420.1"/>
    </source>
</evidence>
<gene>
    <name evidence="4" type="ORF">KUF71_025902</name>
</gene>
<keyword evidence="2" id="KW-0472">Membrane</keyword>
<feature type="transmembrane region" description="Helical" evidence="2">
    <location>
        <begin position="113"/>
        <end position="135"/>
    </location>
</feature>
<evidence type="ECO:0000256" key="1">
    <source>
        <dbReference type="SAM" id="MobiDB-lite"/>
    </source>
</evidence>
<keyword evidence="2" id="KW-0812">Transmembrane</keyword>
<sequence>MLALHAAVFIHSLLRLSVLAAQGVTLPQEYITTEWSIGGLDLEAEGWALEAPGAGRTTSRSPPGPPGDGDGDGKRGRKAFRAPGAAASTAATPPATGQEQEGQGGGGESRPNYFLTVTVPWTAGMLALFLVFLWLMRTDGPVYHCLTKSYTPPAVREQAAEERRRERLEETERNAQHAWDHERARWRKERPSPSPTPSASTSASPHP</sequence>
<organism evidence="4 5">
    <name type="scientific">Frankliniella fusca</name>
    <dbReference type="NCBI Taxonomy" id="407009"/>
    <lineage>
        <taxon>Eukaryota</taxon>
        <taxon>Metazoa</taxon>
        <taxon>Ecdysozoa</taxon>
        <taxon>Arthropoda</taxon>
        <taxon>Hexapoda</taxon>
        <taxon>Insecta</taxon>
        <taxon>Pterygota</taxon>
        <taxon>Neoptera</taxon>
        <taxon>Paraneoptera</taxon>
        <taxon>Thysanoptera</taxon>
        <taxon>Terebrantia</taxon>
        <taxon>Thripoidea</taxon>
        <taxon>Thripidae</taxon>
        <taxon>Frankliniella</taxon>
    </lineage>
</organism>
<evidence type="ECO:0000313" key="5">
    <source>
        <dbReference type="Proteomes" id="UP001219518"/>
    </source>
</evidence>
<evidence type="ECO:0000256" key="3">
    <source>
        <dbReference type="SAM" id="SignalP"/>
    </source>
</evidence>
<dbReference type="Proteomes" id="UP001219518">
    <property type="component" value="Unassembled WGS sequence"/>
</dbReference>